<sequence>MNGARAPQVNRFSLDIKRKQVPTVSACRPVEDVVADTGYHTDPEPSTDNRYRSGLSQQQILEKEVVAALRFSDDGSRSGHTLSYRGTAEDPAELEAPNGLELNAPSNSALGMGRIDQSGHGASSAHVLAVQHCRDCPPRKPLLKKEGKEESPPMSPIQVAINDAPLLIPEYKSDQRSISSKILSWTEQASHYSVEEDRLDPESDLEEQQISAQPQPPACEEPPAECNTTLTTPSVGKRYYSSAMETNKIPKIKDFQHAHSGGKDVNHHRRGSSVQIQLQPAPSISSLGTLDADRDPQQRSLGQILGQANSSRVSFLSDGGEGQRQSLGGIARSEHQTRIRDRPKSPWPGDEAEHASRRLSGVFRPLLSGSSKPRGPDAPVTTDHARSSSNPSAQPASKQAPAKKVLSTMDKLKVVSNKIRRPSMGSESLDKPHKTALDKLSGFFSRSNARGVHDNPKQKATDSPPPPAQTHRQIHSMERLNPTSSQHTSASHLPSSPELDRPRSNIENHTVHGQRPPPEGYFGPESFSRLRDTEESDVSLTQQVTVGDVNGTGNHRIPSPIEIRHRPSRRGSEQNGRPSPQSPPYRPPKSTSPRLPHHQLHQQSPRTASPQLTSAHRASPVPSTPQSPPSRGRSEDRSYAEDLHLRSRSPKAFAPCPEERHIPSADFTDPAYSLGTFRQNPRTSRIGDQERPWKLTIPGEDTADTDDALSWRQQTTKGVLQCGGQLPTYEEDSREHQPQQQQQVQNHPDEKPPLATAPRPSAPPHSQSTGNIHPTRGEGRTINLDAPVELPVQADDDSSEEITMSSTAYPGQEWRPIGFSGWD</sequence>
<name>A0A5N5WT50_9EURO</name>
<feature type="compositionally biased region" description="Polar residues" evidence="1">
    <location>
        <begin position="298"/>
        <end position="314"/>
    </location>
</feature>
<feature type="region of interest" description="Disordered" evidence="1">
    <location>
        <begin position="189"/>
        <end position="823"/>
    </location>
</feature>
<feature type="compositionally biased region" description="Basic and acidic residues" evidence="1">
    <location>
        <begin position="451"/>
        <end position="460"/>
    </location>
</feature>
<feature type="compositionally biased region" description="Polar residues" evidence="1">
    <location>
        <begin position="601"/>
        <end position="616"/>
    </location>
</feature>
<evidence type="ECO:0000313" key="2">
    <source>
        <dbReference type="EMBL" id="KAB8071703.1"/>
    </source>
</evidence>
<feature type="compositionally biased region" description="Polar residues" evidence="1">
    <location>
        <begin position="481"/>
        <end position="494"/>
    </location>
</feature>
<feature type="compositionally biased region" description="Basic and acidic residues" evidence="1">
    <location>
        <begin position="136"/>
        <end position="151"/>
    </location>
</feature>
<gene>
    <name evidence="2" type="ORF">BDV29DRAFT_178716</name>
</gene>
<dbReference type="OrthoDB" id="5151921at2759"/>
<feature type="compositionally biased region" description="Low complexity" evidence="1">
    <location>
        <begin position="387"/>
        <end position="404"/>
    </location>
</feature>
<dbReference type="Proteomes" id="UP000326565">
    <property type="component" value="Unassembled WGS sequence"/>
</dbReference>
<feature type="region of interest" description="Disordered" evidence="1">
    <location>
        <begin position="76"/>
        <end position="98"/>
    </location>
</feature>
<feature type="compositionally biased region" description="Basic and acidic residues" evidence="1">
    <location>
        <begin position="428"/>
        <end position="437"/>
    </location>
</feature>
<evidence type="ECO:0000256" key="1">
    <source>
        <dbReference type="SAM" id="MobiDB-lite"/>
    </source>
</evidence>
<organism evidence="2 3">
    <name type="scientific">Aspergillus leporis</name>
    <dbReference type="NCBI Taxonomy" id="41062"/>
    <lineage>
        <taxon>Eukaryota</taxon>
        <taxon>Fungi</taxon>
        <taxon>Dikarya</taxon>
        <taxon>Ascomycota</taxon>
        <taxon>Pezizomycotina</taxon>
        <taxon>Eurotiomycetes</taxon>
        <taxon>Eurotiomycetidae</taxon>
        <taxon>Eurotiales</taxon>
        <taxon>Aspergillaceae</taxon>
        <taxon>Aspergillus</taxon>
        <taxon>Aspergillus subgen. Circumdati</taxon>
    </lineage>
</organism>
<feature type="compositionally biased region" description="Polar residues" evidence="1">
    <location>
        <begin position="272"/>
        <end position="288"/>
    </location>
</feature>
<reference evidence="2 3" key="1">
    <citation type="submission" date="2019-04" db="EMBL/GenBank/DDBJ databases">
        <title>Friends and foes A comparative genomics study of 23 Aspergillus species from section Flavi.</title>
        <authorList>
            <consortium name="DOE Joint Genome Institute"/>
            <person name="Kjaerbolling I."/>
            <person name="Vesth T."/>
            <person name="Frisvad J.C."/>
            <person name="Nybo J.L."/>
            <person name="Theobald S."/>
            <person name="Kildgaard S."/>
            <person name="Isbrandt T."/>
            <person name="Kuo A."/>
            <person name="Sato A."/>
            <person name="Lyhne E.K."/>
            <person name="Kogle M.E."/>
            <person name="Wiebenga A."/>
            <person name="Kun R.S."/>
            <person name="Lubbers R.J."/>
            <person name="Makela M.R."/>
            <person name="Barry K."/>
            <person name="Chovatia M."/>
            <person name="Clum A."/>
            <person name="Daum C."/>
            <person name="Haridas S."/>
            <person name="He G."/>
            <person name="LaButti K."/>
            <person name="Lipzen A."/>
            <person name="Mondo S."/>
            <person name="Riley R."/>
            <person name="Salamov A."/>
            <person name="Simmons B.A."/>
            <person name="Magnuson J.K."/>
            <person name="Henrissat B."/>
            <person name="Mortensen U.H."/>
            <person name="Larsen T.O."/>
            <person name="Devries R.P."/>
            <person name="Grigoriev I.V."/>
            <person name="Machida M."/>
            <person name="Baker S.E."/>
            <person name="Andersen M.R."/>
        </authorList>
    </citation>
    <scope>NUCLEOTIDE SEQUENCE [LARGE SCALE GENOMIC DNA]</scope>
    <source>
        <strain evidence="2 3">CBS 151.66</strain>
    </source>
</reference>
<dbReference type="EMBL" id="ML732265">
    <property type="protein sequence ID" value="KAB8071703.1"/>
    <property type="molecule type" value="Genomic_DNA"/>
</dbReference>
<feature type="region of interest" description="Disordered" evidence="1">
    <location>
        <begin position="136"/>
        <end position="156"/>
    </location>
</feature>
<evidence type="ECO:0000313" key="3">
    <source>
        <dbReference type="Proteomes" id="UP000326565"/>
    </source>
</evidence>
<feature type="compositionally biased region" description="Acidic residues" evidence="1">
    <location>
        <begin position="197"/>
        <end position="207"/>
    </location>
</feature>
<feature type="compositionally biased region" description="Basic and acidic residues" evidence="1">
    <location>
        <begin position="251"/>
        <end position="265"/>
    </location>
</feature>
<feature type="compositionally biased region" description="Basic and acidic residues" evidence="1">
    <location>
        <begin position="498"/>
        <end position="510"/>
    </location>
</feature>
<feature type="compositionally biased region" description="Basic and acidic residues" evidence="1">
    <location>
        <begin position="632"/>
        <end position="645"/>
    </location>
</feature>
<keyword evidence="3" id="KW-1185">Reference proteome</keyword>
<protein>
    <submittedName>
        <fullName evidence="2">Uncharacterized protein</fullName>
    </submittedName>
</protein>
<dbReference type="AlphaFoldDB" id="A0A5N5WT50"/>
<accession>A0A5N5WT50</accession>
<feature type="compositionally biased region" description="Basic and acidic residues" evidence="1">
    <location>
        <begin position="332"/>
        <end position="344"/>
    </location>
</feature>
<proteinExistence type="predicted"/>